<evidence type="ECO:0000313" key="1">
    <source>
        <dbReference type="Proteomes" id="UP000887560"/>
    </source>
</evidence>
<name>A0A915NN57_9BILA</name>
<evidence type="ECO:0000313" key="2">
    <source>
        <dbReference type="WBParaSite" id="scf7180000418640.g2688"/>
    </source>
</evidence>
<proteinExistence type="predicted"/>
<dbReference type="WBParaSite" id="scf7180000418640.g2688">
    <property type="protein sequence ID" value="scf7180000418640.g2688"/>
    <property type="gene ID" value="scf7180000418640.g2688"/>
</dbReference>
<protein>
    <submittedName>
        <fullName evidence="2">Uncharacterized protein</fullName>
    </submittedName>
</protein>
<accession>A0A915NN57</accession>
<sequence>MSNQSTTTNNENKNDLNKDKILKEFSSKFISTISASSDDYKNGGSKKGWLLSEAIKQFDKDWCHNYSYYMEKLECKNSLELAEKLVRVFLDGYNGWRVAPMKTLKNSFVLNQIDCDIEKRNRPHRCPVNIETKNEPKIIKDSKNNNFDNKINNKNSIFSNSSGFSRKVNLKKRVTFAVVPCTEDISVLCERMRRLTITKELMNFYGDSNIEE</sequence>
<organism evidence="1 2">
    <name type="scientific">Meloidogyne floridensis</name>
    <dbReference type="NCBI Taxonomy" id="298350"/>
    <lineage>
        <taxon>Eukaryota</taxon>
        <taxon>Metazoa</taxon>
        <taxon>Ecdysozoa</taxon>
        <taxon>Nematoda</taxon>
        <taxon>Chromadorea</taxon>
        <taxon>Rhabditida</taxon>
        <taxon>Tylenchina</taxon>
        <taxon>Tylenchomorpha</taxon>
        <taxon>Tylenchoidea</taxon>
        <taxon>Meloidogynidae</taxon>
        <taxon>Meloidogyninae</taxon>
        <taxon>Meloidogyne</taxon>
    </lineage>
</organism>
<dbReference type="AlphaFoldDB" id="A0A915NN57"/>
<dbReference type="Proteomes" id="UP000887560">
    <property type="component" value="Unplaced"/>
</dbReference>
<keyword evidence="1" id="KW-1185">Reference proteome</keyword>
<reference evidence="2" key="1">
    <citation type="submission" date="2022-11" db="UniProtKB">
        <authorList>
            <consortium name="WormBaseParasite"/>
        </authorList>
    </citation>
    <scope>IDENTIFICATION</scope>
</reference>